<dbReference type="PANTHER" id="PTHR19375">
    <property type="entry name" value="HEAT SHOCK PROTEIN 70KDA"/>
    <property type="match status" value="1"/>
</dbReference>
<protein>
    <submittedName>
        <fullName evidence="5">Uncharacterized protein</fullName>
    </submittedName>
</protein>
<dbReference type="PRINTS" id="PR00301">
    <property type="entry name" value="HEATSHOCK70"/>
</dbReference>
<evidence type="ECO:0000256" key="2">
    <source>
        <dbReference type="ARBA" id="ARBA00022741"/>
    </source>
</evidence>
<dbReference type="FunFam" id="3.30.30.30:FF:000005">
    <property type="entry name" value="Heat shock protein ssb1"/>
    <property type="match status" value="1"/>
</dbReference>
<dbReference type="InterPro" id="IPR029047">
    <property type="entry name" value="HSP70_peptide-bd_sf"/>
</dbReference>
<dbReference type="Proteomes" id="UP001168821">
    <property type="component" value="Unassembled WGS sequence"/>
</dbReference>
<name>A0AA38MTB3_9CUCU</name>
<keyword evidence="2 4" id="KW-0547">Nucleotide-binding</keyword>
<dbReference type="Pfam" id="PF00012">
    <property type="entry name" value="HSP70"/>
    <property type="match status" value="1"/>
</dbReference>
<gene>
    <name evidence="5" type="ORF">Zmor_001972</name>
</gene>
<evidence type="ECO:0000256" key="4">
    <source>
        <dbReference type="RuleBase" id="RU003322"/>
    </source>
</evidence>
<comment type="caution">
    <text evidence="5">The sequence shown here is derived from an EMBL/GenBank/DDBJ whole genome shotgun (WGS) entry which is preliminary data.</text>
</comment>
<evidence type="ECO:0000313" key="6">
    <source>
        <dbReference type="Proteomes" id="UP001168821"/>
    </source>
</evidence>
<dbReference type="Gene3D" id="3.30.420.40">
    <property type="match status" value="2"/>
</dbReference>
<dbReference type="SUPFAM" id="SSF100920">
    <property type="entry name" value="Heat shock protein 70kD (HSP70), peptide-binding domain"/>
    <property type="match status" value="1"/>
</dbReference>
<dbReference type="GO" id="GO:0005524">
    <property type="term" value="F:ATP binding"/>
    <property type="evidence" value="ECO:0007669"/>
    <property type="project" value="UniProtKB-KW"/>
</dbReference>
<sequence length="619" mass="70111">MDDIVIGIDLGTTNSCISVYTRGRIRILENERGARVTPSFIYFPPEGGIVIGEYAKTMSLQKPENGIFEMKRLIGRQFDDTYIQKTLEYFPFVITSGVSNFPVISFKQNNTTIQKTPQELCTIILQELKKYAEAKLNQIVNKVVKTVPAYFNVTQREVTLAAAKDAGFTVLKLLNEPTAAALAYYFDNDVTENHISLVYDLGGGTFDVAILKKKPDTVEVICVDGDSQLGGQDLDNCIFDYIAEVLRKDYHYNAKIDPDAKRRLRNKCEEAKKDLSSANEAVITINGMVPNHPRIIITLTRAVFEEKASKLFKKTIDILHNCLVESKISKQSIQEVILCGGSTRKPKIQEMVSDYFGGKQLNNSVHPDECVAEGAALQAAMLSINKKQDIELLEMVDVVPLSLGFGRLGREMVVIIRRSTKIPAAGSHIFVNRDESHTSFSTGIYEGERTDVRKNRYLGKLSIDGLLPAPPGQRLVIFTMNIDSNGILTAKAEEKLSNKVKEVKVNYTRGDKSEFEIKNSLLAAVENQETDEKFTKFVKIKQYLILYLIRFLYNFDKKKLHYESIKIFCEQTRNDLYDMEVEQEERLKNLYKEVKVKCYAIAKKYKFENLPNEPTCHVV</sequence>
<dbReference type="FunFam" id="3.90.640.10:FF:000003">
    <property type="entry name" value="Molecular chaperone DnaK"/>
    <property type="match status" value="1"/>
</dbReference>
<keyword evidence="3 4" id="KW-0067">ATP-binding</keyword>
<dbReference type="AlphaFoldDB" id="A0AA38MTB3"/>
<dbReference type="InterPro" id="IPR018181">
    <property type="entry name" value="Heat_shock_70_CS"/>
</dbReference>
<keyword evidence="6" id="KW-1185">Reference proteome</keyword>
<dbReference type="PROSITE" id="PS00297">
    <property type="entry name" value="HSP70_1"/>
    <property type="match status" value="1"/>
</dbReference>
<accession>A0AA38MTB3</accession>
<dbReference type="SUPFAM" id="SSF53067">
    <property type="entry name" value="Actin-like ATPase domain"/>
    <property type="match status" value="2"/>
</dbReference>
<proteinExistence type="inferred from homology"/>
<evidence type="ECO:0000256" key="1">
    <source>
        <dbReference type="ARBA" id="ARBA00007381"/>
    </source>
</evidence>
<dbReference type="EMBL" id="JALNTZ010000001">
    <property type="protein sequence ID" value="KAJ3666533.1"/>
    <property type="molecule type" value="Genomic_DNA"/>
</dbReference>
<dbReference type="InterPro" id="IPR043129">
    <property type="entry name" value="ATPase_NBD"/>
</dbReference>
<dbReference type="Gene3D" id="3.90.640.10">
    <property type="entry name" value="Actin, Chain A, domain 4"/>
    <property type="match status" value="1"/>
</dbReference>
<reference evidence="5" key="1">
    <citation type="journal article" date="2023" name="G3 (Bethesda)">
        <title>Whole genome assemblies of Zophobas morio and Tenebrio molitor.</title>
        <authorList>
            <person name="Kaur S."/>
            <person name="Stinson S.A."/>
            <person name="diCenzo G.C."/>
        </authorList>
    </citation>
    <scope>NUCLEOTIDE SEQUENCE</scope>
    <source>
        <strain evidence="5">QUZm001</strain>
    </source>
</reference>
<dbReference type="GO" id="GO:0140662">
    <property type="term" value="F:ATP-dependent protein folding chaperone"/>
    <property type="evidence" value="ECO:0007669"/>
    <property type="project" value="InterPro"/>
</dbReference>
<dbReference type="CDD" id="cd24028">
    <property type="entry name" value="ASKHA_NBD_HSP70_HSPA1-like"/>
    <property type="match status" value="1"/>
</dbReference>
<evidence type="ECO:0000313" key="5">
    <source>
        <dbReference type="EMBL" id="KAJ3666533.1"/>
    </source>
</evidence>
<dbReference type="Gene3D" id="2.60.34.10">
    <property type="entry name" value="Substrate Binding Domain Of DNAk, Chain A, domain 1"/>
    <property type="match status" value="1"/>
</dbReference>
<comment type="similarity">
    <text evidence="1 4">Belongs to the heat shock protein 70 family.</text>
</comment>
<organism evidence="5 6">
    <name type="scientific">Zophobas morio</name>
    <dbReference type="NCBI Taxonomy" id="2755281"/>
    <lineage>
        <taxon>Eukaryota</taxon>
        <taxon>Metazoa</taxon>
        <taxon>Ecdysozoa</taxon>
        <taxon>Arthropoda</taxon>
        <taxon>Hexapoda</taxon>
        <taxon>Insecta</taxon>
        <taxon>Pterygota</taxon>
        <taxon>Neoptera</taxon>
        <taxon>Endopterygota</taxon>
        <taxon>Coleoptera</taxon>
        <taxon>Polyphaga</taxon>
        <taxon>Cucujiformia</taxon>
        <taxon>Tenebrionidae</taxon>
        <taxon>Zophobas</taxon>
    </lineage>
</organism>
<evidence type="ECO:0000256" key="3">
    <source>
        <dbReference type="ARBA" id="ARBA00022840"/>
    </source>
</evidence>
<dbReference type="InterPro" id="IPR013126">
    <property type="entry name" value="Hsp_70_fam"/>
</dbReference>